<dbReference type="SUPFAM" id="SSF143880">
    <property type="entry name" value="NE0471 N-terminal domain-like"/>
    <property type="match status" value="1"/>
</dbReference>
<dbReference type="InterPro" id="IPR036782">
    <property type="entry name" value="NE0471-like_N"/>
</dbReference>
<reference evidence="1" key="1">
    <citation type="journal article" date="2014" name="Front. Microbiol.">
        <title>High frequency of phylogenetically diverse reductive dehalogenase-homologous genes in deep subseafloor sedimentary metagenomes.</title>
        <authorList>
            <person name="Kawai M."/>
            <person name="Futagami T."/>
            <person name="Toyoda A."/>
            <person name="Takaki Y."/>
            <person name="Nishi S."/>
            <person name="Hori S."/>
            <person name="Arai W."/>
            <person name="Tsubouchi T."/>
            <person name="Morono Y."/>
            <person name="Uchiyama I."/>
            <person name="Ito T."/>
            <person name="Fujiyama A."/>
            <person name="Inagaki F."/>
            <person name="Takami H."/>
        </authorList>
    </citation>
    <scope>NUCLEOTIDE SEQUENCE</scope>
    <source>
        <strain evidence="1">Expedition CK06-06</strain>
    </source>
</reference>
<dbReference type="Pfam" id="PF10387">
    <property type="entry name" value="DUF2442"/>
    <property type="match status" value="1"/>
</dbReference>
<dbReference type="InterPro" id="IPR018841">
    <property type="entry name" value="DUF2442"/>
</dbReference>
<protein>
    <recommendedName>
        <fullName evidence="2">DUF2442 domain-containing protein</fullName>
    </recommendedName>
</protein>
<organism evidence="1">
    <name type="scientific">marine sediment metagenome</name>
    <dbReference type="NCBI Taxonomy" id="412755"/>
    <lineage>
        <taxon>unclassified sequences</taxon>
        <taxon>metagenomes</taxon>
        <taxon>ecological metagenomes</taxon>
    </lineage>
</organism>
<accession>X0Z6J4</accession>
<evidence type="ECO:0000313" key="1">
    <source>
        <dbReference type="EMBL" id="GAG64724.1"/>
    </source>
</evidence>
<name>X0Z6J4_9ZZZZ</name>
<dbReference type="EMBL" id="BART01006500">
    <property type="protein sequence ID" value="GAG64724.1"/>
    <property type="molecule type" value="Genomic_DNA"/>
</dbReference>
<gene>
    <name evidence="1" type="ORF">S01H4_14836</name>
</gene>
<sequence length="94" mass="10470">MHRIKEVKPLSGFKVWIKFSDGIEGTVDLSDLAGKGVFLKWNDKEYFDSVYVDSESRTIAWPGGIDLCPDVLYGEVTGKDIASFLKANVSKVLQ</sequence>
<proteinExistence type="predicted"/>
<evidence type="ECO:0008006" key="2">
    <source>
        <dbReference type="Google" id="ProtNLM"/>
    </source>
</evidence>
<comment type="caution">
    <text evidence="1">The sequence shown here is derived from an EMBL/GenBank/DDBJ whole genome shotgun (WGS) entry which is preliminary data.</text>
</comment>
<dbReference type="Gene3D" id="3.30.2020.10">
    <property type="entry name" value="NE0471-like N-terminal domain"/>
    <property type="match status" value="1"/>
</dbReference>
<dbReference type="AlphaFoldDB" id="X0Z6J4"/>